<accession>A0ABD2P987</accession>
<dbReference type="Proteomes" id="UP001516400">
    <property type="component" value="Unassembled WGS sequence"/>
</dbReference>
<reference evidence="1 2" key="1">
    <citation type="journal article" date="2021" name="BMC Biol.">
        <title>Horizontally acquired antibacterial genes associated with adaptive radiation of ladybird beetles.</title>
        <authorList>
            <person name="Li H.S."/>
            <person name="Tang X.F."/>
            <person name="Huang Y.H."/>
            <person name="Xu Z.Y."/>
            <person name="Chen M.L."/>
            <person name="Du X.Y."/>
            <person name="Qiu B.Y."/>
            <person name="Chen P.T."/>
            <person name="Zhang W."/>
            <person name="Slipinski A."/>
            <person name="Escalona H.E."/>
            <person name="Waterhouse R.M."/>
            <person name="Zwick A."/>
            <person name="Pang H."/>
        </authorList>
    </citation>
    <scope>NUCLEOTIDE SEQUENCE [LARGE SCALE GENOMIC DNA]</scope>
    <source>
        <strain evidence="1">SYSU2018</strain>
    </source>
</reference>
<dbReference type="EMBL" id="JABFTP020000185">
    <property type="protein sequence ID" value="KAL3287262.1"/>
    <property type="molecule type" value="Genomic_DNA"/>
</dbReference>
<evidence type="ECO:0000313" key="2">
    <source>
        <dbReference type="Proteomes" id="UP001516400"/>
    </source>
</evidence>
<gene>
    <name evidence="1" type="ORF">HHI36_001738</name>
</gene>
<keyword evidence="2" id="KW-1185">Reference proteome</keyword>
<dbReference type="SUPFAM" id="SSF56219">
    <property type="entry name" value="DNase I-like"/>
    <property type="match status" value="1"/>
</dbReference>
<dbReference type="InterPro" id="IPR036691">
    <property type="entry name" value="Endo/exonu/phosph_ase_sf"/>
</dbReference>
<dbReference type="AlphaFoldDB" id="A0ABD2P987"/>
<proteinExistence type="predicted"/>
<dbReference type="Gene3D" id="3.60.10.10">
    <property type="entry name" value="Endonuclease/exonuclease/phosphatase"/>
    <property type="match status" value="1"/>
</dbReference>
<organism evidence="1 2">
    <name type="scientific">Cryptolaemus montrouzieri</name>
    <dbReference type="NCBI Taxonomy" id="559131"/>
    <lineage>
        <taxon>Eukaryota</taxon>
        <taxon>Metazoa</taxon>
        <taxon>Ecdysozoa</taxon>
        <taxon>Arthropoda</taxon>
        <taxon>Hexapoda</taxon>
        <taxon>Insecta</taxon>
        <taxon>Pterygota</taxon>
        <taxon>Neoptera</taxon>
        <taxon>Endopterygota</taxon>
        <taxon>Coleoptera</taxon>
        <taxon>Polyphaga</taxon>
        <taxon>Cucujiformia</taxon>
        <taxon>Coccinelloidea</taxon>
        <taxon>Coccinellidae</taxon>
        <taxon>Scymninae</taxon>
        <taxon>Scymnini</taxon>
        <taxon>Cryptolaemus</taxon>
    </lineage>
</organism>
<name>A0ABD2P987_9CUCU</name>
<comment type="caution">
    <text evidence="1">The sequence shown here is derived from an EMBL/GenBank/DDBJ whole genome shotgun (WGS) entry which is preliminary data.</text>
</comment>
<evidence type="ECO:0000313" key="1">
    <source>
        <dbReference type="EMBL" id="KAL3287262.1"/>
    </source>
</evidence>
<sequence length="99" mass="11393">MRMTNSEEFGICAVSVQCLTNKKALMEVFLKNYNKCDILCVTEHWCNSANVDMMQLQDYEVTAKFMRQEHTHGGALIYAKRSCTDNRISPIACDRFCVE</sequence>
<protein>
    <submittedName>
        <fullName evidence="1">Uncharacterized protein</fullName>
    </submittedName>
</protein>